<feature type="compositionally biased region" description="Basic and acidic residues" evidence="3">
    <location>
        <begin position="214"/>
        <end position="227"/>
    </location>
</feature>
<dbReference type="GO" id="GO:0000155">
    <property type="term" value="F:phosphorelay sensor kinase activity"/>
    <property type="evidence" value="ECO:0007669"/>
    <property type="project" value="InterPro"/>
</dbReference>
<dbReference type="Pfam" id="PF02518">
    <property type="entry name" value="HATPase_c"/>
    <property type="match status" value="1"/>
</dbReference>
<keyword evidence="4" id="KW-0812">Transmembrane</keyword>
<dbReference type="PANTHER" id="PTHR34220:SF9">
    <property type="entry name" value="SIGNAL TRANSDUCTION HISTIDINE KINASE INTERNAL REGION DOMAIN-CONTAINING PROTEIN"/>
    <property type="match status" value="1"/>
</dbReference>
<dbReference type="EC" id="2.7.13.3" evidence="2"/>
<comment type="catalytic activity">
    <reaction evidence="1">
        <text>ATP + protein L-histidine = ADP + protein N-phospho-L-histidine.</text>
        <dbReference type="EC" id="2.7.13.3"/>
    </reaction>
</comment>
<evidence type="ECO:0000313" key="5">
    <source>
        <dbReference type="Proteomes" id="UP000060699"/>
    </source>
</evidence>
<evidence type="ECO:0000256" key="1">
    <source>
        <dbReference type="ARBA" id="ARBA00000085"/>
    </source>
</evidence>
<dbReference type="SMART" id="SM00387">
    <property type="entry name" value="HATPase_c"/>
    <property type="match status" value="1"/>
</dbReference>
<evidence type="ECO:0000313" key="4">
    <source>
        <dbReference type="EMBL" id="ALV04958.1"/>
    </source>
</evidence>
<dbReference type="InterPro" id="IPR010559">
    <property type="entry name" value="Sig_transdc_His_kin_internal"/>
</dbReference>
<feature type="region of interest" description="Disordered" evidence="3">
    <location>
        <begin position="199"/>
        <end position="236"/>
    </location>
</feature>
<dbReference type="AlphaFoldDB" id="A0A0U3L0U9"/>
<keyword evidence="4" id="KW-0472">Membrane</keyword>
<reference evidence="4 5" key="1">
    <citation type="submission" date="2015-12" db="EMBL/GenBank/DDBJ databases">
        <title>Complete genome of Roseateles depolymerans KCTC 42856.</title>
        <authorList>
            <person name="Kim K.M."/>
        </authorList>
    </citation>
    <scope>NUCLEOTIDE SEQUENCE [LARGE SCALE GENOMIC DNA]</scope>
    <source>
        <strain evidence="4 5">KCTC 42856</strain>
    </source>
</reference>
<dbReference type="PRINTS" id="PR00344">
    <property type="entry name" value="BCTRLSENSOR"/>
</dbReference>
<dbReference type="PANTHER" id="PTHR34220">
    <property type="entry name" value="SENSOR HISTIDINE KINASE YPDA"/>
    <property type="match status" value="1"/>
</dbReference>
<dbReference type="PATRIC" id="fig|76731.3.peg.466"/>
<dbReference type="InterPro" id="IPR005467">
    <property type="entry name" value="His_kinase_dom"/>
</dbReference>
<dbReference type="STRING" id="76731.RD2015_455"/>
<feature type="compositionally biased region" description="Basic and acidic residues" evidence="3">
    <location>
        <begin position="114"/>
        <end position="133"/>
    </location>
</feature>
<protein>
    <recommendedName>
        <fullName evidence="2">histidine kinase</fullName>
        <ecNumber evidence="2">2.7.13.3</ecNumber>
    </recommendedName>
</protein>
<feature type="region of interest" description="Disordered" evidence="3">
    <location>
        <begin position="73"/>
        <end position="133"/>
    </location>
</feature>
<dbReference type="InterPro" id="IPR036890">
    <property type="entry name" value="HATPase_C_sf"/>
</dbReference>
<sequence>MNAPTSAPLTPAQRWQQFSRNAEQGFHAYASWLVSITWRRFFVMSVLLVIGANILQGIPPFSFSWRVAEEVEQAPKRAPKPAKPAKPAKPVEQAPPAPTAPVNGSSDAQSAGHDTSRDAKGEPKGEEGLRYEVQIDSKGVRIVPRGAAAATESASSASAAASGAQASSSSDLPVVDIRIPNEKQREAVREAVEDAKRALQEAAEDARQAQADAQEARRELEAAREGNADESGQDAIDEPKVRYRRVHLGDFLDKLAMIIVLASAVIKATYKGRIQAEAKAAQATETAEAESLRRQVVEARMAAMQAQVEPHFLFNTLASIDHLIETDPPRASQMQRNLIALLRASMPTMREANANGGVRELGREMAVIRPYLDILQMRMEERLQPEILVPDGLLSAEFPPMMIQGLVENAIKHGLEPKAEGGSLKIKAEVVHGKLSVTVADTGLGFGRAATAGTGVGLANIRERLSLLYGKAASLTVAENQPSGTIVTITVPYKTAHVHQEQGVHA</sequence>
<dbReference type="Gene3D" id="3.30.565.10">
    <property type="entry name" value="Histidine kinase-like ATPase, C-terminal domain"/>
    <property type="match status" value="1"/>
</dbReference>
<dbReference type="Proteomes" id="UP000060699">
    <property type="component" value="Chromosome"/>
</dbReference>
<keyword evidence="4" id="KW-0808">Transferase</keyword>
<dbReference type="KEGG" id="rdp:RD2015_455"/>
<dbReference type="InterPro" id="IPR050640">
    <property type="entry name" value="Bact_2-comp_sensor_kinase"/>
</dbReference>
<dbReference type="InterPro" id="IPR004358">
    <property type="entry name" value="Sig_transdc_His_kin-like_C"/>
</dbReference>
<organism evidence="4 5">
    <name type="scientific">Roseateles depolymerans</name>
    <dbReference type="NCBI Taxonomy" id="76731"/>
    <lineage>
        <taxon>Bacteria</taxon>
        <taxon>Pseudomonadati</taxon>
        <taxon>Pseudomonadota</taxon>
        <taxon>Betaproteobacteria</taxon>
        <taxon>Burkholderiales</taxon>
        <taxon>Sphaerotilaceae</taxon>
        <taxon>Roseateles</taxon>
    </lineage>
</organism>
<feature type="compositionally biased region" description="Polar residues" evidence="3">
    <location>
        <begin position="102"/>
        <end position="113"/>
    </location>
</feature>
<dbReference type="GO" id="GO:0016020">
    <property type="term" value="C:membrane"/>
    <property type="evidence" value="ECO:0007669"/>
    <property type="project" value="InterPro"/>
</dbReference>
<dbReference type="EMBL" id="CP013729">
    <property type="protein sequence ID" value="ALV04958.1"/>
    <property type="molecule type" value="Genomic_DNA"/>
</dbReference>
<dbReference type="Pfam" id="PF06580">
    <property type="entry name" value="His_kinase"/>
    <property type="match status" value="1"/>
</dbReference>
<dbReference type="PROSITE" id="PS50109">
    <property type="entry name" value="HIS_KIN"/>
    <property type="match status" value="1"/>
</dbReference>
<keyword evidence="5" id="KW-1185">Reference proteome</keyword>
<proteinExistence type="predicted"/>
<dbReference type="SUPFAM" id="SSF55874">
    <property type="entry name" value="ATPase domain of HSP90 chaperone/DNA topoisomerase II/histidine kinase"/>
    <property type="match status" value="1"/>
</dbReference>
<dbReference type="RefSeq" id="WP_058933513.1">
    <property type="nucleotide sequence ID" value="NZ_CP013729.1"/>
</dbReference>
<keyword evidence="4" id="KW-0418">Kinase</keyword>
<evidence type="ECO:0000256" key="2">
    <source>
        <dbReference type="ARBA" id="ARBA00012438"/>
    </source>
</evidence>
<accession>A0A0U3L0U9</accession>
<name>A0A0U3L0U9_9BURK</name>
<gene>
    <name evidence="4" type="ORF">RD2015_455</name>
</gene>
<evidence type="ECO:0000256" key="3">
    <source>
        <dbReference type="SAM" id="MobiDB-lite"/>
    </source>
</evidence>
<dbReference type="InterPro" id="IPR003594">
    <property type="entry name" value="HATPase_dom"/>
</dbReference>